<dbReference type="PANTHER" id="PTHR35936">
    <property type="entry name" value="MEMBRANE-BOUND LYTIC MUREIN TRANSGLYCOSYLASE F"/>
    <property type="match status" value="1"/>
</dbReference>
<dbReference type="InterPro" id="IPR001638">
    <property type="entry name" value="Solute-binding_3/MltF_N"/>
</dbReference>
<evidence type="ECO:0000256" key="8">
    <source>
        <dbReference type="SAM" id="SignalP"/>
    </source>
</evidence>
<evidence type="ECO:0000256" key="5">
    <source>
        <dbReference type="ARBA" id="ARBA00023288"/>
    </source>
</evidence>
<dbReference type="OrthoDB" id="9811552at2"/>
<comment type="similarity">
    <text evidence="2 6">Belongs to the bacterial solute-binding protein 3 family.</text>
</comment>
<evidence type="ECO:0000256" key="6">
    <source>
        <dbReference type="RuleBase" id="RU003744"/>
    </source>
</evidence>
<accession>A0A494Z3M8</accession>
<dbReference type="GO" id="GO:0016020">
    <property type="term" value="C:membrane"/>
    <property type="evidence" value="ECO:0007669"/>
    <property type="project" value="InterPro"/>
</dbReference>
<keyword evidence="3 8" id="KW-0732">Signal</keyword>
<keyword evidence="4" id="KW-0564">Palmitate</keyword>
<evidence type="ECO:0000259" key="9">
    <source>
        <dbReference type="SMART" id="SM00062"/>
    </source>
</evidence>
<proteinExistence type="inferred from homology"/>
<dbReference type="RefSeq" id="WP_121129857.1">
    <property type="nucleotide sequence ID" value="NZ_JBHUFK010000033.1"/>
</dbReference>
<evidence type="ECO:0000256" key="7">
    <source>
        <dbReference type="SAM" id="MobiDB-lite"/>
    </source>
</evidence>
<evidence type="ECO:0000256" key="1">
    <source>
        <dbReference type="ARBA" id="ARBA00004196"/>
    </source>
</evidence>
<dbReference type="GO" id="GO:0030313">
    <property type="term" value="C:cell envelope"/>
    <property type="evidence" value="ECO:0007669"/>
    <property type="project" value="UniProtKB-SubCell"/>
</dbReference>
<dbReference type="PROSITE" id="PS51257">
    <property type="entry name" value="PROKAR_LIPOPROTEIN"/>
    <property type="match status" value="1"/>
</dbReference>
<dbReference type="Gene3D" id="3.40.190.10">
    <property type="entry name" value="Periplasmic binding protein-like II"/>
    <property type="match status" value="2"/>
</dbReference>
<dbReference type="SMART" id="SM00062">
    <property type="entry name" value="PBPb"/>
    <property type="match status" value="1"/>
</dbReference>
<name>A0A494Z3M8_9BACI</name>
<evidence type="ECO:0000256" key="2">
    <source>
        <dbReference type="ARBA" id="ARBA00010333"/>
    </source>
</evidence>
<dbReference type="GO" id="GO:0015276">
    <property type="term" value="F:ligand-gated monoatomic ion channel activity"/>
    <property type="evidence" value="ECO:0007669"/>
    <property type="project" value="InterPro"/>
</dbReference>
<organism evidence="11 12">
    <name type="scientific">Oceanobacillus bengalensis</name>
    <dbReference type="NCBI Taxonomy" id="1435466"/>
    <lineage>
        <taxon>Bacteria</taxon>
        <taxon>Bacillati</taxon>
        <taxon>Bacillota</taxon>
        <taxon>Bacilli</taxon>
        <taxon>Bacillales</taxon>
        <taxon>Bacillaceae</taxon>
        <taxon>Oceanobacillus</taxon>
    </lineage>
</organism>
<gene>
    <name evidence="11" type="ORF">D8M05_06545</name>
</gene>
<sequence length="270" mass="29612">MKRSFGKLIFMALLIGLLTACGTSDSENEDSAASETNSTVTEDVESADEKVLKMATSADFPPFESYDINGEFEGFDIELAQLIADELGYELEIEDMGFDGLIGALQSETVDIVMSGMSATEKRRQNVDFSIEYHRSGEMFVSQADAGIEVLEDLEGKVVGVQLGTIQEEGADKLSDEYGFEVKKLDDANTLIQELNTNRIDVAYMDKTVAVGYINELGLVGFDDPTTVSPGMAIAFPKDSEMIEEVNTVLEELIDSGKVEELEDKWLSEE</sequence>
<feature type="region of interest" description="Disordered" evidence="7">
    <location>
        <begin position="25"/>
        <end position="45"/>
    </location>
</feature>
<evidence type="ECO:0000256" key="3">
    <source>
        <dbReference type="ARBA" id="ARBA00022729"/>
    </source>
</evidence>
<evidence type="ECO:0000313" key="11">
    <source>
        <dbReference type="EMBL" id="RKQ16904.1"/>
    </source>
</evidence>
<comment type="caution">
    <text evidence="11">The sequence shown here is derived from an EMBL/GenBank/DDBJ whole genome shotgun (WGS) entry which is preliminary data.</text>
</comment>
<evidence type="ECO:0000256" key="4">
    <source>
        <dbReference type="ARBA" id="ARBA00023139"/>
    </source>
</evidence>
<feature type="signal peptide" evidence="8">
    <location>
        <begin position="1"/>
        <end position="20"/>
    </location>
</feature>
<dbReference type="SUPFAM" id="SSF53850">
    <property type="entry name" value="Periplasmic binding protein-like II"/>
    <property type="match status" value="1"/>
</dbReference>
<protein>
    <submittedName>
        <fullName evidence="11">Amino acid ABC transporter substrate-binding protein</fullName>
    </submittedName>
</protein>
<dbReference type="SMART" id="SM00079">
    <property type="entry name" value="PBPe"/>
    <property type="match status" value="1"/>
</dbReference>
<comment type="subcellular location">
    <subcellularLocation>
        <location evidence="1">Cell envelope</location>
    </subcellularLocation>
</comment>
<dbReference type="AlphaFoldDB" id="A0A494Z3M8"/>
<dbReference type="CDD" id="cd13530">
    <property type="entry name" value="PBP2_peptides_like"/>
    <property type="match status" value="1"/>
</dbReference>
<reference evidence="11 12" key="1">
    <citation type="journal article" date="2015" name="Antonie Van Leeuwenhoek">
        <title>Oceanobacillus bengalensis sp. nov., a bacterium isolated from seawater of the Bay of Bengal.</title>
        <authorList>
            <person name="Yongchang O."/>
            <person name="Xiang W."/>
            <person name="Wang G."/>
        </authorList>
    </citation>
    <scope>NUCLEOTIDE SEQUENCE [LARGE SCALE GENOMIC DNA]</scope>
    <source>
        <strain evidence="11 12">MCCC 1K00260</strain>
    </source>
</reference>
<dbReference type="EMBL" id="RBZO01000007">
    <property type="protein sequence ID" value="RKQ16904.1"/>
    <property type="molecule type" value="Genomic_DNA"/>
</dbReference>
<evidence type="ECO:0000313" key="12">
    <source>
        <dbReference type="Proteomes" id="UP000281813"/>
    </source>
</evidence>
<keyword evidence="5" id="KW-0449">Lipoprotein</keyword>
<dbReference type="InterPro" id="IPR018313">
    <property type="entry name" value="SBP_3_CS"/>
</dbReference>
<dbReference type="Proteomes" id="UP000281813">
    <property type="component" value="Unassembled WGS sequence"/>
</dbReference>
<feature type="domain" description="Ionotropic glutamate receptor C-terminal" evidence="10">
    <location>
        <begin position="51"/>
        <end position="269"/>
    </location>
</feature>
<dbReference type="PANTHER" id="PTHR35936:SF17">
    <property type="entry name" value="ARGININE-BINDING EXTRACELLULAR PROTEIN ARTP"/>
    <property type="match status" value="1"/>
</dbReference>
<evidence type="ECO:0000259" key="10">
    <source>
        <dbReference type="SMART" id="SM00079"/>
    </source>
</evidence>
<feature type="chain" id="PRO_5039099636" evidence="8">
    <location>
        <begin position="21"/>
        <end position="270"/>
    </location>
</feature>
<dbReference type="InterPro" id="IPR001320">
    <property type="entry name" value="Iontro_rcpt_C"/>
</dbReference>
<feature type="domain" description="Solute-binding protein family 3/N-terminal" evidence="9">
    <location>
        <begin position="51"/>
        <end position="270"/>
    </location>
</feature>
<dbReference type="Pfam" id="PF00497">
    <property type="entry name" value="SBP_bac_3"/>
    <property type="match status" value="1"/>
</dbReference>
<keyword evidence="12" id="KW-1185">Reference proteome</keyword>
<dbReference type="PROSITE" id="PS01039">
    <property type="entry name" value="SBP_BACTERIAL_3"/>
    <property type="match status" value="1"/>
</dbReference>